<evidence type="ECO:0000256" key="7">
    <source>
        <dbReference type="ARBA" id="ARBA00022771"/>
    </source>
</evidence>
<feature type="compositionally biased region" description="Low complexity" evidence="16">
    <location>
        <begin position="119"/>
        <end position="138"/>
    </location>
</feature>
<keyword evidence="7 15" id="KW-0863">Zinc-finger</keyword>
<sequence length="465" mass="51209">MQPLDRSTTTMAASDTPPSLLAGTEDSRRSSPSCRNLSTLTFSIAKIMEPDKRLSDSCSAAILRQPAPSIPSLTYSAHLESAFKKYVPTLRQQTLLQHYPLLYYHPNPLLRAFPGAPVSSNSTPISSHSTSPPISPTHTRLESNSGEKKSPVSPAVALPSASVASSGGAQSGGQVRELASGKQKTFACPECGKVFNAHYNLTRHMPVHTGARPFVCKICGKGFRQASTLCRHKIIHTAEKPHKCQTCGKAFNRSSTLNTHTRIHANYKPFVCEFCGKGFHQKGNYKNHKLTHSGEKAYKCSICNKAFHQIYNLTFHMHTHNDKKPFSCKICGKGFCRNFDLKKHMRKLHDSVSPVMSAGSLANSAGQTHVESSGFSAVHHSSAGHAFTENYGRKQCPLFLGAMGYTEGHLSLKIREIKELEDIFIVFGSVGSLLKSFRAGQPKSVKMYTPWDFKMRDEKRQDLVA</sequence>
<dbReference type="PANTHER" id="PTHR16515:SF35">
    <property type="entry name" value="FEZ FAMILY ZINC FINGER PROTEIN 2"/>
    <property type="match status" value="1"/>
</dbReference>
<reference evidence="18 19" key="1">
    <citation type="journal article" date="2021" name="J. Hered.">
        <title>A chromosome-level genome assembly of the parasitoid wasp, Cotesia glomerata (Hymenoptera: Braconidae).</title>
        <authorList>
            <person name="Pinto B.J."/>
            <person name="Weis J.J."/>
            <person name="Gamble T."/>
            <person name="Ode P.J."/>
            <person name="Paul R."/>
            <person name="Zaspel J.M."/>
        </authorList>
    </citation>
    <scope>NUCLEOTIDE SEQUENCE [LARGE SCALE GENOMIC DNA]</scope>
    <source>
        <strain evidence="18">CgM1</strain>
    </source>
</reference>
<dbReference type="FunFam" id="3.30.160.60:FF:000194">
    <property type="entry name" value="Fez family zinc finger protein 2"/>
    <property type="match status" value="1"/>
</dbReference>
<dbReference type="Pfam" id="PF13912">
    <property type="entry name" value="zf-C2H2_6"/>
    <property type="match status" value="1"/>
</dbReference>
<dbReference type="Pfam" id="PF00096">
    <property type="entry name" value="zf-C2H2"/>
    <property type="match status" value="5"/>
</dbReference>
<dbReference type="SMART" id="SM00355">
    <property type="entry name" value="ZnF_C2H2"/>
    <property type="match status" value="6"/>
</dbReference>
<evidence type="ECO:0000313" key="19">
    <source>
        <dbReference type="Proteomes" id="UP000826195"/>
    </source>
</evidence>
<feature type="compositionally biased region" description="Low complexity" evidence="16">
    <location>
        <begin position="151"/>
        <end position="175"/>
    </location>
</feature>
<evidence type="ECO:0000256" key="8">
    <source>
        <dbReference type="ARBA" id="ARBA00022782"/>
    </source>
</evidence>
<gene>
    <name evidence="18" type="ORF">KQX54_004573</name>
</gene>
<feature type="domain" description="C2H2-type" evidence="17">
    <location>
        <begin position="326"/>
        <end position="354"/>
    </location>
</feature>
<keyword evidence="8" id="KW-0221">Differentiation</keyword>
<dbReference type="FunFam" id="3.30.160.60:FF:000863">
    <property type="entry name" value="fez family zinc finger protein 2"/>
    <property type="match status" value="1"/>
</dbReference>
<organism evidence="18 19">
    <name type="scientific">Cotesia glomerata</name>
    <name type="common">Lepidopteran parasitic wasp</name>
    <name type="synonym">Apanteles glomeratus</name>
    <dbReference type="NCBI Taxonomy" id="32391"/>
    <lineage>
        <taxon>Eukaryota</taxon>
        <taxon>Metazoa</taxon>
        <taxon>Ecdysozoa</taxon>
        <taxon>Arthropoda</taxon>
        <taxon>Hexapoda</taxon>
        <taxon>Insecta</taxon>
        <taxon>Pterygota</taxon>
        <taxon>Neoptera</taxon>
        <taxon>Endopterygota</taxon>
        <taxon>Hymenoptera</taxon>
        <taxon>Apocrita</taxon>
        <taxon>Ichneumonoidea</taxon>
        <taxon>Braconidae</taxon>
        <taxon>Microgastrinae</taxon>
        <taxon>Cotesia</taxon>
    </lineage>
</organism>
<dbReference type="InterPro" id="IPR013087">
    <property type="entry name" value="Znf_C2H2_type"/>
</dbReference>
<feature type="region of interest" description="Disordered" evidence="16">
    <location>
        <begin position="118"/>
        <end position="176"/>
    </location>
</feature>
<dbReference type="GO" id="GO:0010468">
    <property type="term" value="P:regulation of gene expression"/>
    <property type="evidence" value="ECO:0007669"/>
    <property type="project" value="TreeGrafter"/>
</dbReference>
<evidence type="ECO:0000259" key="17">
    <source>
        <dbReference type="PROSITE" id="PS50157"/>
    </source>
</evidence>
<evidence type="ECO:0000256" key="16">
    <source>
        <dbReference type="SAM" id="MobiDB-lite"/>
    </source>
</evidence>
<keyword evidence="13" id="KW-0804">Transcription</keyword>
<dbReference type="GO" id="GO:0007399">
    <property type="term" value="P:nervous system development"/>
    <property type="evidence" value="ECO:0007669"/>
    <property type="project" value="UniProtKB-KW"/>
</dbReference>
<evidence type="ECO:0000256" key="9">
    <source>
        <dbReference type="ARBA" id="ARBA00022833"/>
    </source>
</evidence>
<comment type="subcellular location">
    <subcellularLocation>
        <location evidence="1">Nucleus</location>
    </subcellularLocation>
</comment>
<feature type="domain" description="C2H2-type" evidence="17">
    <location>
        <begin position="298"/>
        <end position="325"/>
    </location>
</feature>
<keyword evidence="19" id="KW-1185">Reference proteome</keyword>
<evidence type="ECO:0000256" key="14">
    <source>
        <dbReference type="ARBA" id="ARBA00023242"/>
    </source>
</evidence>
<evidence type="ECO:0000256" key="2">
    <source>
        <dbReference type="ARBA" id="ARBA00006991"/>
    </source>
</evidence>
<proteinExistence type="inferred from homology"/>
<keyword evidence="9" id="KW-0862">Zinc</keyword>
<dbReference type="PANTHER" id="PTHR16515">
    <property type="entry name" value="PR DOMAIN ZINC FINGER PROTEIN"/>
    <property type="match status" value="1"/>
</dbReference>
<comment type="similarity">
    <text evidence="2">Belongs to the krueppel C2H2-type zinc-finger protein family.</text>
</comment>
<evidence type="ECO:0000256" key="12">
    <source>
        <dbReference type="ARBA" id="ARBA00023125"/>
    </source>
</evidence>
<dbReference type="GO" id="GO:0003677">
    <property type="term" value="F:DNA binding"/>
    <property type="evidence" value="ECO:0007669"/>
    <property type="project" value="UniProtKB-KW"/>
</dbReference>
<feature type="compositionally biased region" description="Basic and acidic residues" evidence="16">
    <location>
        <begin position="139"/>
        <end position="150"/>
    </location>
</feature>
<dbReference type="InterPro" id="IPR050331">
    <property type="entry name" value="Zinc_finger"/>
</dbReference>
<protein>
    <recommendedName>
        <fullName evidence="17">C2H2-type domain-containing protein</fullName>
    </recommendedName>
</protein>
<keyword evidence="14" id="KW-0539">Nucleus</keyword>
<dbReference type="GO" id="GO:0008270">
    <property type="term" value="F:zinc ion binding"/>
    <property type="evidence" value="ECO:0007669"/>
    <property type="project" value="UniProtKB-KW"/>
</dbReference>
<name>A0AAV7ILW8_COTGL</name>
<feature type="compositionally biased region" description="Polar residues" evidence="16">
    <location>
        <begin position="1"/>
        <end position="17"/>
    </location>
</feature>
<evidence type="ECO:0000256" key="5">
    <source>
        <dbReference type="ARBA" id="ARBA00022723"/>
    </source>
</evidence>
<dbReference type="Gene3D" id="3.30.160.60">
    <property type="entry name" value="Classic Zinc Finger"/>
    <property type="match status" value="6"/>
</dbReference>
<dbReference type="AlphaFoldDB" id="A0AAV7ILW8"/>
<dbReference type="FunFam" id="3.30.160.60:FF:000164">
    <property type="entry name" value="Fez family zinc finger protein 2"/>
    <property type="match status" value="1"/>
</dbReference>
<comment type="caution">
    <text evidence="18">The sequence shown here is derived from an EMBL/GenBank/DDBJ whole genome shotgun (WGS) entry which is preliminary data.</text>
</comment>
<accession>A0AAV7ILW8</accession>
<dbReference type="InterPro" id="IPR036236">
    <property type="entry name" value="Znf_C2H2_sf"/>
</dbReference>
<keyword evidence="4" id="KW-0678">Repressor</keyword>
<dbReference type="GO" id="GO:0030154">
    <property type="term" value="P:cell differentiation"/>
    <property type="evidence" value="ECO:0007669"/>
    <property type="project" value="UniProtKB-KW"/>
</dbReference>
<evidence type="ECO:0000313" key="18">
    <source>
        <dbReference type="EMBL" id="KAH0553809.1"/>
    </source>
</evidence>
<feature type="domain" description="C2H2-type" evidence="17">
    <location>
        <begin position="186"/>
        <end position="213"/>
    </location>
</feature>
<keyword evidence="6" id="KW-0677">Repeat</keyword>
<evidence type="ECO:0000256" key="3">
    <source>
        <dbReference type="ARBA" id="ARBA00022473"/>
    </source>
</evidence>
<dbReference type="SUPFAM" id="SSF57667">
    <property type="entry name" value="beta-beta-alpha zinc fingers"/>
    <property type="match status" value="3"/>
</dbReference>
<keyword evidence="12" id="KW-0238">DNA-binding</keyword>
<feature type="domain" description="C2H2-type" evidence="17">
    <location>
        <begin position="214"/>
        <end position="241"/>
    </location>
</feature>
<keyword evidence="3" id="KW-0217">Developmental protein</keyword>
<dbReference type="FunFam" id="3.30.160.60:FF:000251">
    <property type="entry name" value="FEZ family zinc finger 2"/>
    <property type="match status" value="1"/>
</dbReference>
<dbReference type="FunFam" id="3.30.160.60:FF:000227">
    <property type="entry name" value="fez family zinc finger protein 1"/>
    <property type="match status" value="1"/>
</dbReference>
<keyword evidence="5" id="KW-0479">Metal-binding</keyword>
<evidence type="ECO:0000256" key="1">
    <source>
        <dbReference type="ARBA" id="ARBA00004123"/>
    </source>
</evidence>
<evidence type="ECO:0000256" key="15">
    <source>
        <dbReference type="PROSITE-ProRule" id="PRU00042"/>
    </source>
</evidence>
<feature type="region of interest" description="Disordered" evidence="16">
    <location>
        <begin position="1"/>
        <end position="33"/>
    </location>
</feature>
<keyword evidence="11" id="KW-0805">Transcription regulation</keyword>
<dbReference type="EMBL" id="JAHXZJ010001119">
    <property type="protein sequence ID" value="KAH0553809.1"/>
    <property type="molecule type" value="Genomic_DNA"/>
</dbReference>
<evidence type="ECO:0000256" key="13">
    <source>
        <dbReference type="ARBA" id="ARBA00023163"/>
    </source>
</evidence>
<keyword evidence="10" id="KW-0524">Neurogenesis</keyword>
<dbReference type="FunFam" id="3.30.160.60:FF:000103">
    <property type="entry name" value="FEZ family zinc finger 1"/>
    <property type="match status" value="1"/>
</dbReference>
<evidence type="ECO:0000256" key="6">
    <source>
        <dbReference type="ARBA" id="ARBA00022737"/>
    </source>
</evidence>
<feature type="domain" description="C2H2-type" evidence="17">
    <location>
        <begin position="270"/>
        <end position="297"/>
    </location>
</feature>
<feature type="domain" description="C2H2-type" evidence="17">
    <location>
        <begin position="242"/>
        <end position="269"/>
    </location>
</feature>
<evidence type="ECO:0000256" key="4">
    <source>
        <dbReference type="ARBA" id="ARBA00022491"/>
    </source>
</evidence>
<dbReference type="GO" id="GO:0005634">
    <property type="term" value="C:nucleus"/>
    <property type="evidence" value="ECO:0007669"/>
    <property type="project" value="UniProtKB-SubCell"/>
</dbReference>
<dbReference type="Proteomes" id="UP000826195">
    <property type="component" value="Unassembled WGS sequence"/>
</dbReference>
<evidence type="ECO:0000256" key="10">
    <source>
        <dbReference type="ARBA" id="ARBA00022902"/>
    </source>
</evidence>
<dbReference type="PROSITE" id="PS00028">
    <property type="entry name" value="ZINC_FINGER_C2H2_1"/>
    <property type="match status" value="6"/>
</dbReference>
<dbReference type="PROSITE" id="PS50157">
    <property type="entry name" value="ZINC_FINGER_C2H2_2"/>
    <property type="match status" value="6"/>
</dbReference>
<evidence type="ECO:0000256" key="11">
    <source>
        <dbReference type="ARBA" id="ARBA00023015"/>
    </source>
</evidence>